<feature type="domain" description="Glycosyl transferase family 1" evidence="1">
    <location>
        <begin position="189"/>
        <end position="346"/>
    </location>
</feature>
<dbReference type="Proteomes" id="UP000626242">
    <property type="component" value="Unassembled WGS sequence"/>
</dbReference>
<comment type="caution">
    <text evidence="3">The sequence shown here is derived from an EMBL/GenBank/DDBJ whole genome shotgun (WGS) entry which is preliminary data.</text>
</comment>
<accession>A0ABR8WIV5</accession>
<dbReference type="Gene3D" id="3.40.50.2000">
    <property type="entry name" value="Glycogen Phosphorylase B"/>
    <property type="match status" value="2"/>
</dbReference>
<feature type="domain" description="Glycosyltransferase subfamily 4-like N-terminal" evidence="2">
    <location>
        <begin position="14"/>
        <end position="178"/>
    </location>
</feature>
<organism evidence="3 4">
    <name type="scientific">Kaistella pullorum</name>
    <dbReference type="NCBI Taxonomy" id="2763074"/>
    <lineage>
        <taxon>Bacteria</taxon>
        <taxon>Pseudomonadati</taxon>
        <taxon>Bacteroidota</taxon>
        <taxon>Flavobacteriia</taxon>
        <taxon>Flavobacteriales</taxon>
        <taxon>Weeksellaceae</taxon>
        <taxon>Chryseobacterium group</taxon>
        <taxon>Kaistella</taxon>
    </lineage>
</organism>
<evidence type="ECO:0000259" key="1">
    <source>
        <dbReference type="Pfam" id="PF00534"/>
    </source>
</evidence>
<dbReference type="InterPro" id="IPR001296">
    <property type="entry name" value="Glyco_trans_1"/>
</dbReference>
<dbReference type="PANTHER" id="PTHR12526">
    <property type="entry name" value="GLYCOSYLTRANSFERASE"/>
    <property type="match status" value="1"/>
</dbReference>
<dbReference type="CDD" id="cd03820">
    <property type="entry name" value="GT4_AmsD-like"/>
    <property type="match status" value="1"/>
</dbReference>
<reference evidence="3 4" key="1">
    <citation type="submission" date="2020-08" db="EMBL/GenBank/DDBJ databases">
        <title>A Genomic Blueprint of the Chicken Gut Microbiome.</title>
        <authorList>
            <person name="Gilroy R."/>
            <person name="Ravi A."/>
            <person name="Getino M."/>
            <person name="Pursley I."/>
            <person name="Horton D.L."/>
            <person name="Alikhan N.-F."/>
            <person name="Baker D."/>
            <person name="Gharbi K."/>
            <person name="Hall N."/>
            <person name="Watson M."/>
            <person name="Adriaenssens E.M."/>
            <person name="Foster-Nyarko E."/>
            <person name="Jarju S."/>
            <person name="Secka A."/>
            <person name="Antonio M."/>
            <person name="Oren A."/>
            <person name="Chaudhuri R."/>
            <person name="La Ragione R.M."/>
            <person name="Hildebrand F."/>
            <person name="Pallen M.J."/>
        </authorList>
    </citation>
    <scope>NUCLEOTIDE SEQUENCE [LARGE SCALE GENOMIC DNA]</scope>
    <source>
        <strain evidence="3 4">Sa1CVA4</strain>
    </source>
</reference>
<evidence type="ECO:0000313" key="3">
    <source>
        <dbReference type="EMBL" id="MBD8016994.1"/>
    </source>
</evidence>
<dbReference type="InterPro" id="IPR028098">
    <property type="entry name" value="Glyco_trans_4-like_N"/>
</dbReference>
<dbReference type="PANTHER" id="PTHR12526:SF630">
    <property type="entry name" value="GLYCOSYLTRANSFERASE"/>
    <property type="match status" value="1"/>
</dbReference>
<evidence type="ECO:0000313" key="4">
    <source>
        <dbReference type="Proteomes" id="UP000626242"/>
    </source>
</evidence>
<dbReference type="RefSeq" id="WP_251832207.1">
    <property type="nucleotide sequence ID" value="NZ_JACSPS010000001.1"/>
</dbReference>
<gene>
    <name evidence="3" type="ORF">H9628_00745</name>
</gene>
<dbReference type="Pfam" id="PF00534">
    <property type="entry name" value="Glycos_transf_1"/>
    <property type="match status" value="1"/>
</dbReference>
<keyword evidence="4" id="KW-1185">Reference proteome</keyword>
<proteinExistence type="predicted"/>
<sequence>MKILYLTDQLYLHGGIEKVLTEKVNYLADIAGDDVTVLTYRQQGQAPVYSLSPKIRLLDLHVNYEINKSYFSPINLLKMPAHIWVLVQIIKEMQPEVIVSCSFGPDFYFLPFVCSKTPVIKEFHASRYFSFQSPSSGKARMLDKLSTWIEKKYTQLVVLNPDEVPFYHSDHISVIPNPAEITEVRAGLENRKMLAAGRISPVKNFADLIEAFSRLNARFPDWELHIWGEDYVGTRGKLQEQIDGLGLEKNIRFMGVTPSLQHEMQNYSIYAMTSETECFPMVLLEALSVGLPVISCDAPTGPRHIITDGEDGIVVPYKNLDIFTQKLEQLMTDENLRQKMGAKGRENVQRFAIDKVMQQWRTLFAQVIAERNPLPQPQP</sequence>
<protein>
    <submittedName>
        <fullName evidence="3">Glycosyltransferase family 4 protein</fullName>
    </submittedName>
</protein>
<name>A0ABR8WIV5_9FLAO</name>
<dbReference type="EMBL" id="JACSPS010000001">
    <property type="protein sequence ID" value="MBD8016994.1"/>
    <property type="molecule type" value="Genomic_DNA"/>
</dbReference>
<dbReference type="Pfam" id="PF13439">
    <property type="entry name" value="Glyco_transf_4"/>
    <property type="match status" value="1"/>
</dbReference>
<evidence type="ECO:0000259" key="2">
    <source>
        <dbReference type="Pfam" id="PF13439"/>
    </source>
</evidence>
<dbReference type="SUPFAM" id="SSF53756">
    <property type="entry name" value="UDP-Glycosyltransferase/glycogen phosphorylase"/>
    <property type="match status" value="1"/>
</dbReference>